<dbReference type="AlphaFoldDB" id="A0A1B7IKT5"/>
<sequence length="144" mass="16282">MNRPLEQGNATLGFVLLLFALGTLLLSGLQQQLSHQRHLVASEVGFLKQYVQALSAQSWGSQLRWNPQQTWQCQEQPKDGWKVCVLAVEKNVALMAAYGRVSGQQTPMILWQWGMIENADWISTPHGWLDFCPFSEVAKCQLPQ</sequence>
<reference evidence="2 3" key="1">
    <citation type="submission" date="2016-04" db="EMBL/GenBank/DDBJ databases">
        <title>ATOL: Assembling a taxonomically balanced genome-scale reconstruction of the evolutionary history of the Enterobacteriaceae.</title>
        <authorList>
            <person name="Plunkett G.III."/>
            <person name="Neeno-Eckwall E.C."/>
            <person name="Glasner J.D."/>
            <person name="Perna N.T."/>
        </authorList>
    </citation>
    <scope>NUCLEOTIDE SEQUENCE [LARGE SCALE GENOMIC DNA]</scope>
    <source>
        <strain evidence="2 3">ATCC 51605</strain>
    </source>
</reference>
<keyword evidence="1" id="KW-1133">Transmembrane helix</keyword>
<evidence type="ECO:0000313" key="3">
    <source>
        <dbReference type="Proteomes" id="UP000078410"/>
    </source>
</evidence>
<evidence type="ECO:0000256" key="1">
    <source>
        <dbReference type="SAM" id="Phobius"/>
    </source>
</evidence>
<name>A0A1B7IKT5_9ENTR</name>
<dbReference type="OrthoDB" id="7059963at2"/>
<accession>A0A1B7IKT5</accession>
<feature type="transmembrane region" description="Helical" evidence="1">
    <location>
        <begin position="12"/>
        <end position="29"/>
    </location>
</feature>
<proteinExistence type="predicted"/>
<evidence type="ECO:0000313" key="2">
    <source>
        <dbReference type="EMBL" id="OAT30167.1"/>
    </source>
</evidence>
<dbReference type="EMBL" id="LXER01000024">
    <property type="protein sequence ID" value="OAT30167.1"/>
    <property type="molecule type" value="Genomic_DNA"/>
</dbReference>
<dbReference type="RefSeq" id="WP_064560641.1">
    <property type="nucleotide sequence ID" value="NZ_LXER01000024.1"/>
</dbReference>
<evidence type="ECO:0008006" key="4">
    <source>
        <dbReference type="Google" id="ProtNLM"/>
    </source>
</evidence>
<dbReference type="PATRIC" id="fig|1354251.4.peg.3032"/>
<dbReference type="Proteomes" id="UP000078410">
    <property type="component" value="Unassembled WGS sequence"/>
</dbReference>
<comment type="caution">
    <text evidence="2">The sequence shown here is derived from an EMBL/GenBank/DDBJ whole genome shotgun (WGS) entry which is preliminary data.</text>
</comment>
<gene>
    <name evidence="2" type="ORF">M975_2951</name>
</gene>
<keyword evidence="1" id="KW-0812">Transmembrane</keyword>
<organism evidence="2 3">
    <name type="scientific">Buttiauxella brennerae ATCC 51605</name>
    <dbReference type="NCBI Taxonomy" id="1354251"/>
    <lineage>
        <taxon>Bacteria</taxon>
        <taxon>Pseudomonadati</taxon>
        <taxon>Pseudomonadota</taxon>
        <taxon>Gammaproteobacteria</taxon>
        <taxon>Enterobacterales</taxon>
        <taxon>Enterobacteriaceae</taxon>
        <taxon>Buttiauxella</taxon>
    </lineage>
</organism>
<keyword evidence="1" id="KW-0472">Membrane</keyword>
<dbReference type="InterPro" id="IPR019652">
    <property type="entry name" value="DUF2509"/>
</dbReference>
<protein>
    <recommendedName>
        <fullName evidence="4">YgdB family protein</fullName>
    </recommendedName>
</protein>
<dbReference type="Pfam" id="PF10713">
    <property type="entry name" value="DUF2509"/>
    <property type="match status" value="1"/>
</dbReference>
<keyword evidence="3" id="KW-1185">Reference proteome</keyword>